<dbReference type="AlphaFoldDB" id="A0AAP9YER0"/>
<evidence type="ECO:0000313" key="2">
    <source>
        <dbReference type="Proteomes" id="UP000596192"/>
    </source>
</evidence>
<dbReference type="Proteomes" id="UP000596192">
    <property type="component" value="Chromosome"/>
</dbReference>
<reference evidence="1 2" key="1">
    <citation type="submission" date="2020-12" db="EMBL/GenBank/DDBJ databases">
        <title>Genomic Analysis and Response surface optimization of nitrogen-fixing conditions for A. chroococcum strain HR1, Isolation from rhizosphere soil.</title>
        <authorList>
            <person name="Li J."/>
            <person name="Yang H."/>
            <person name="Liu H."/>
            <person name="Wang C."/>
            <person name="Tian Y."/>
            <person name="Lu X.Y."/>
        </authorList>
    </citation>
    <scope>NUCLEOTIDE SEQUENCE [LARGE SCALE GENOMIC DNA]</scope>
    <source>
        <strain evidence="1 2">HR1</strain>
    </source>
</reference>
<evidence type="ECO:0000313" key="1">
    <source>
        <dbReference type="EMBL" id="QQE89331.1"/>
    </source>
</evidence>
<protein>
    <submittedName>
        <fullName evidence="1">IS3 family transposase</fullName>
    </submittedName>
</protein>
<accession>A0AAP9YER0</accession>
<name>A0AAP9YER0_9GAMM</name>
<proteinExistence type="predicted"/>
<gene>
    <name evidence="1" type="ORF">GKQ51_02915</name>
</gene>
<sequence length="95" mass="11023">MVAQIQTVVSELSSHGYRRAWGLLHRQHERQGQLPVNVKRVFRVMRDHNPLLERRRKQPGVARRHMRGGWPCRRAILAGAPMASSFAVRMAPGYW</sequence>
<dbReference type="EMBL" id="CP066310">
    <property type="protein sequence ID" value="QQE89331.1"/>
    <property type="molecule type" value="Genomic_DNA"/>
</dbReference>
<organism evidence="1 2">
    <name type="scientific">Azotobacter chroococcum</name>
    <dbReference type="NCBI Taxonomy" id="353"/>
    <lineage>
        <taxon>Bacteria</taxon>
        <taxon>Pseudomonadati</taxon>
        <taxon>Pseudomonadota</taxon>
        <taxon>Gammaproteobacteria</taxon>
        <taxon>Pseudomonadales</taxon>
        <taxon>Pseudomonadaceae</taxon>
        <taxon>Azotobacter</taxon>
    </lineage>
</organism>